<dbReference type="EMBL" id="BMAV01009468">
    <property type="protein sequence ID" value="GFY53746.1"/>
    <property type="molecule type" value="Genomic_DNA"/>
</dbReference>
<reference evidence="1" key="1">
    <citation type="submission" date="2020-08" db="EMBL/GenBank/DDBJ databases">
        <title>Multicomponent nature underlies the extraordinary mechanical properties of spider dragline silk.</title>
        <authorList>
            <person name="Kono N."/>
            <person name="Nakamura H."/>
            <person name="Mori M."/>
            <person name="Yoshida Y."/>
            <person name="Ohtoshi R."/>
            <person name="Malay A.D."/>
            <person name="Moran D.A.P."/>
            <person name="Tomita M."/>
            <person name="Numata K."/>
            <person name="Arakawa K."/>
        </authorList>
    </citation>
    <scope>NUCLEOTIDE SEQUENCE</scope>
</reference>
<gene>
    <name evidence="1" type="ORF">TNIN_423071</name>
</gene>
<comment type="caution">
    <text evidence="1">The sequence shown here is derived from an EMBL/GenBank/DDBJ whole genome shotgun (WGS) entry which is preliminary data.</text>
</comment>
<dbReference type="AlphaFoldDB" id="A0A8X7C1W0"/>
<evidence type="ECO:0000313" key="2">
    <source>
        <dbReference type="Proteomes" id="UP000886998"/>
    </source>
</evidence>
<keyword evidence="2" id="KW-1185">Reference proteome</keyword>
<dbReference type="OrthoDB" id="6453411at2759"/>
<accession>A0A8X7C1W0</accession>
<proteinExistence type="predicted"/>
<protein>
    <submittedName>
        <fullName evidence="1">Uncharacterized protein</fullName>
    </submittedName>
</protein>
<evidence type="ECO:0000313" key="1">
    <source>
        <dbReference type="EMBL" id="GFY53746.1"/>
    </source>
</evidence>
<organism evidence="1 2">
    <name type="scientific">Trichonephila inaurata madagascariensis</name>
    <dbReference type="NCBI Taxonomy" id="2747483"/>
    <lineage>
        <taxon>Eukaryota</taxon>
        <taxon>Metazoa</taxon>
        <taxon>Ecdysozoa</taxon>
        <taxon>Arthropoda</taxon>
        <taxon>Chelicerata</taxon>
        <taxon>Arachnida</taxon>
        <taxon>Araneae</taxon>
        <taxon>Araneomorphae</taxon>
        <taxon>Entelegynae</taxon>
        <taxon>Araneoidea</taxon>
        <taxon>Nephilidae</taxon>
        <taxon>Trichonephila</taxon>
        <taxon>Trichonephila inaurata</taxon>
    </lineage>
</organism>
<sequence length="92" mass="10299">MITYQIRCKLKRFPKQLSTRTKADYDKLMRLYVSLKSLVDKLDDELSCHIILGSYADATASASLVAQASEEIGNLAQIRATIDKDAHLLLAQ</sequence>
<name>A0A8X7C1W0_9ARAC</name>
<dbReference type="Proteomes" id="UP000886998">
    <property type="component" value="Unassembled WGS sequence"/>
</dbReference>